<organism evidence="1 2">
    <name type="scientific">Moniliophthora roreri</name>
    <name type="common">Frosty pod rot fungus</name>
    <name type="synonym">Monilia roreri</name>
    <dbReference type="NCBI Taxonomy" id="221103"/>
    <lineage>
        <taxon>Eukaryota</taxon>
        <taxon>Fungi</taxon>
        <taxon>Dikarya</taxon>
        <taxon>Basidiomycota</taxon>
        <taxon>Agaricomycotina</taxon>
        <taxon>Agaricomycetes</taxon>
        <taxon>Agaricomycetidae</taxon>
        <taxon>Agaricales</taxon>
        <taxon>Marasmiineae</taxon>
        <taxon>Marasmiaceae</taxon>
        <taxon>Moniliophthora</taxon>
    </lineage>
</organism>
<gene>
    <name evidence="1" type="ORF">WG66_12942</name>
</gene>
<protein>
    <submittedName>
        <fullName evidence="1">Uncharacterized protein</fullName>
    </submittedName>
</protein>
<proteinExistence type="predicted"/>
<dbReference type="AlphaFoldDB" id="A0A0W0FDW1"/>
<reference evidence="1 2" key="1">
    <citation type="submission" date="2015-12" db="EMBL/GenBank/DDBJ databases">
        <title>Draft genome sequence of Moniliophthora roreri, the causal agent of frosty pod rot of cacao.</title>
        <authorList>
            <person name="Aime M.C."/>
            <person name="Diaz-Valderrama J.R."/>
            <person name="Kijpornyongpan T."/>
            <person name="Phillips-Mora W."/>
        </authorList>
    </citation>
    <scope>NUCLEOTIDE SEQUENCE [LARGE SCALE GENOMIC DNA]</scope>
    <source>
        <strain evidence="1 2">MCA 2952</strain>
    </source>
</reference>
<dbReference type="Proteomes" id="UP000054988">
    <property type="component" value="Unassembled WGS sequence"/>
</dbReference>
<name>A0A0W0FDW1_MONRR</name>
<evidence type="ECO:0000313" key="2">
    <source>
        <dbReference type="Proteomes" id="UP000054988"/>
    </source>
</evidence>
<accession>A0A0W0FDW1</accession>
<dbReference type="EMBL" id="LATX01002072">
    <property type="protein sequence ID" value="KTB34483.1"/>
    <property type="molecule type" value="Genomic_DNA"/>
</dbReference>
<comment type="caution">
    <text evidence="1">The sequence shown here is derived from an EMBL/GenBank/DDBJ whole genome shotgun (WGS) entry which is preliminary data.</text>
</comment>
<sequence>MTTRSNLPLLTSWTHWTSLS</sequence>
<evidence type="ECO:0000313" key="1">
    <source>
        <dbReference type="EMBL" id="KTB34483.1"/>
    </source>
</evidence>